<gene>
    <name evidence="1" type="ORF">L6164_034773</name>
</gene>
<protein>
    <submittedName>
        <fullName evidence="1">Uncharacterized protein</fullName>
    </submittedName>
</protein>
<proteinExistence type="predicted"/>
<evidence type="ECO:0000313" key="1">
    <source>
        <dbReference type="EMBL" id="KAI4301498.1"/>
    </source>
</evidence>
<dbReference type="Proteomes" id="UP000828941">
    <property type="component" value="Chromosome 13"/>
</dbReference>
<organism evidence="1 2">
    <name type="scientific">Bauhinia variegata</name>
    <name type="common">Purple orchid tree</name>
    <name type="synonym">Phanera variegata</name>
    <dbReference type="NCBI Taxonomy" id="167791"/>
    <lineage>
        <taxon>Eukaryota</taxon>
        <taxon>Viridiplantae</taxon>
        <taxon>Streptophyta</taxon>
        <taxon>Embryophyta</taxon>
        <taxon>Tracheophyta</taxon>
        <taxon>Spermatophyta</taxon>
        <taxon>Magnoliopsida</taxon>
        <taxon>eudicotyledons</taxon>
        <taxon>Gunneridae</taxon>
        <taxon>Pentapetalae</taxon>
        <taxon>rosids</taxon>
        <taxon>fabids</taxon>
        <taxon>Fabales</taxon>
        <taxon>Fabaceae</taxon>
        <taxon>Cercidoideae</taxon>
        <taxon>Cercideae</taxon>
        <taxon>Bauhiniinae</taxon>
        <taxon>Bauhinia</taxon>
    </lineage>
</organism>
<dbReference type="EMBL" id="CM039438">
    <property type="protein sequence ID" value="KAI4301498.1"/>
    <property type="molecule type" value="Genomic_DNA"/>
</dbReference>
<keyword evidence="2" id="KW-1185">Reference proteome</keyword>
<name>A0ACB9KX81_BAUVA</name>
<sequence length="76" mass="8996">MQVAVYTCEDCGFEIYQEVTARVFMLLFECPSKRCATNRSKGNLVLQLRASKFLKFQEVRILLWFTHLNVYSRRVV</sequence>
<accession>A0ACB9KX81</accession>
<reference evidence="1 2" key="1">
    <citation type="journal article" date="2022" name="DNA Res.">
        <title>Chromosomal-level genome assembly of the orchid tree Bauhinia variegata (Leguminosae; Cercidoideae) supports the allotetraploid origin hypothesis of Bauhinia.</title>
        <authorList>
            <person name="Zhong Y."/>
            <person name="Chen Y."/>
            <person name="Zheng D."/>
            <person name="Pang J."/>
            <person name="Liu Y."/>
            <person name="Luo S."/>
            <person name="Meng S."/>
            <person name="Qian L."/>
            <person name="Wei D."/>
            <person name="Dai S."/>
            <person name="Zhou R."/>
        </authorList>
    </citation>
    <scope>NUCLEOTIDE SEQUENCE [LARGE SCALE GENOMIC DNA]</scope>
    <source>
        <strain evidence="1">BV-YZ2020</strain>
    </source>
</reference>
<evidence type="ECO:0000313" key="2">
    <source>
        <dbReference type="Proteomes" id="UP000828941"/>
    </source>
</evidence>
<comment type="caution">
    <text evidence="1">The sequence shown here is derived from an EMBL/GenBank/DDBJ whole genome shotgun (WGS) entry which is preliminary data.</text>
</comment>